<gene>
    <name evidence="2" type="ORF">PGLA1383_LOCUS13098</name>
    <name evidence="3" type="ORF">PGLA2088_LOCUS22529</name>
</gene>
<evidence type="ECO:0000313" key="2">
    <source>
        <dbReference type="EMBL" id="CAE8594565.1"/>
    </source>
</evidence>
<comment type="caution">
    <text evidence="2">The sequence shown here is derived from an EMBL/GenBank/DDBJ whole genome shotgun (WGS) entry which is preliminary data.</text>
</comment>
<dbReference type="EMBL" id="CAJNNV010007166">
    <property type="protein sequence ID" value="CAE8594565.1"/>
    <property type="molecule type" value="Genomic_DNA"/>
</dbReference>
<keyword evidence="4" id="KW-1185">Reference proteome</keyword>
<sequence length="135" mass="14571">ERLPVALSFSEEARRAFRKALDEDLDALCNPALEKVRRANVAAPGPGHGGLADLVSQLQGLAEVRCFVDEQLASDLGARARACGEMLRRSQAKFPSSSGSQTQPQQRAQPIGSQVLGEKLALAPFRSGSQSMRRR</sequence>
<dbReference type="Proteomes" id="UP000626109">
    <property type="component" value="Unassembled WGS sequence"/>
</dbReference>
<organism evidence="2 4">
    <name type="scientific">Polarella glacialis</name>
    <name type="common">Dinoflagellate</name>
    <dbReference type="NCBI Taxonomy" id="89957"/>
    <lineage>
        <taxon>Eukaryota</taxon>
        <taxon>Sar</taxon>
        <taxon>Alveolata</taxon>
        <taxon>Dinophyceae</taxon>
        <taxon>Suessiales</taxon>
        <taxon>Suessiaceae</taxon>
        <taxon>Polarella</taxon>
    </lineage>
</organism>
<feature type="compositionally biased region" description="Low complexity" evidence="1">
    <location>
        <begin position="95"/>
        <end position="106"/>
    </location>
</feature>
<accession>A0A813E2V4</accession>
<dbReference type="AlphaFoldDB" id="A0A813E2V4"/>
<evidence type="ECO:0000256" key="1">
    <source>
        <dbReference type="SAM" id="MobiDB-lite"/>
    </source>
</evidence>
<feature type="non-terminal residue" evidence="2">
    <location>
        <position position="1"/>
    </location>
</feature>
<feature type="region of interest" description="Disordered" evidence="1">
    <location>
        <begin position="88"/>
        <end position="135"/>
    </location>
</feature>
<reference evidence="2" key="1">
    <citation type="submission" date="2021-02" db="EMBL/GenBank/DDBJ databases">
        <authorList>
            <person name="Dougan E. K."/>
            <person name="Rhodes N."/>
            <person name="Thang M."/>
            <person name="Chan C."/>
        </authorList>
    </citation>
    <scope>NUCLEOTIDE SEQUENCE</scope>
</reference>
<dbReference type="Proteomes" id="UP000654075">
    <property type="component" value="Unassembled WGS sequence"/>
</dbReference>
<proteinExistence type="predicted"/>
<dbReference type="EMBL" id="CAJNNW010025978">
    <property type="protein sequence ID" value="CAE8681642.1"/>
    <property type="molecule type" value="Genomic_DNA"/>
</dbReference>
<protein>
    <submittedName>
        <fullName evidence="2">Uncharacterized protein</fullName>
    </submittedName>
</protein>
<evidence type="ECO:0000313" key="4">
    <source>
        <dbReference type="Proteomes" id="UP000654075"/>
    </source>
</evidence>
<name>A0A813E2V4_POLGL</name>
<evidence type="ECO:0000313" key="3">
    <source>
        <dbReference type="EMBL" id="CAE8681642.1"/>
    </source>
</evidence>
<dbReference type="OrthoDB" id="10445274at2759"/>